<evidence type="ECO:0000256" key="2">
    <source>
        <dbReference type="ARBA" id="ARBA00008053"/>
    </source>
</evidence>
<comment type="caution">
    <text evidence="9">The sequence shown here is derived from an EMBL/GenBank/DDBJ whole genome shotgun (WGS) entry which is preliminary data.</text>
</comment>
<evidence type="ECO:0000256" key="6">
    <source>
        <dbReference type="ARBA" id="ARBA00022989"/>
    </source>
</evidence>
<accession>A0ABD4T524</accession>
<dbReference type="GO" id="GO:0005886">
    <property type="term" value="C:plasma membrane"/>
    <property type="evidence" value="ECO:0007669"/>
    <property type="project" value="UniProtKB-SubCell"/>
</dbReference>
<dbReference type="AlphaFoldDB" id="A0ABD4T524"/>
<keyword evidence="4" id="KW-0997">Cell inner membrane</keyword>
<evidence type="ECO:0000256" key="7">
    <source>
        <dbReference type="ARBA" id="ARBA00023136"/>
    </source>
</evidence>
<evidence type="ECO:0000313" key="10">
    <source>
        <dbReference type="Proteomes" id="UP000031561"/>
    </source>
</evidence>
<dbReference type="InterPro" id="IPR016991">
    <property type="entry name" value="UCP032178"/>
</dbReference>
<dbReference type="EMBL" id="JTHE03000079">
    <property type="protein sequence ID" value="MCM1983807.1"/>
    <property type="molecule type" value="Genomic_DNA"/>
</dbReference>
<comment type="similarity">
    <text evidence="2">Belongs to the UPF0754 family.</text>
</comment>
<dbReference type="Pfam" id="PF04286">
    <property type="entry name" value="DUF445"/>
    <property type="match status" value="1"/>
</dbReference>
<dbReference type="PANTHER" id="PTHR35791">
    <property type="entry name" value="UPF0754 MEMBRANE PROTEIN YHEB"/>
    <property type="match status" value="1"/>
</dbReference>
<keyword evidence="3" id="KW-1003">Cell membrane</keyword>
<protein>
    <submittedName>
        <fullName evidence="9">DUF445 family protein</fullName>
    </submittedName>
</protein>
<comment type="subcellular location">
    <subcellularLocation>
        <location evidence="1">Cell inner membrane</location>
    </subcellularLocation>
</comment>
<dbReference type="PIRSF" id="PIRSF032178">
    <property type="entry name" value="UCP032178"/>
    <property type="match status" value="1"/>
</dbReference>
<keyword evidence="5 8" id="KW-0812">Transmembrane</keyword>
<evidence type="ECO:0000256" key="4">
    <source>
        <dbReference type="ARBA" id="ARBA00022519"/>
    </source>
</evidence>
<organism evidence="9 10">
    <name type="scientific">Lyngbya confervoides BDU141951</name>
    <dbReference type="NCBI Taxonomy" id="1574623"/>
    <lineage>
        <taxon>Bacteria</taxon>
        <taxon>Bacillati</taxon>
        <taxon>Cyanobacteriota</taxon>
        <taxon>Cyanophyceae</taxon>
        <taxon>Oscillatoriophycideae</taxon>
        <taxon>Oscillatoriales</taxon>
        <taxon>Microcoleaceae</taxon>
        <taxon>Lyngbya</taxon>
    </lineage>
</organism>
<keyword evidence="7 8" id="KW-0472">Membrane</keyword>
<keyword evidence="6 8" id="KW-1133">Transmembrane helix</keyword>
<evidence type="ECO:0000256" key="5">
    <source>
        <dbReference type="ARBA" id="ARBA00022692"/>
    </source>
</evidence>
<gene>
    <name evidence="9" type="ORF">QQ91_0013375</name>
</gene>
<dbReference type="PANTHER" id="PTHR35791:SF1">
    <property type="entry name" value="UPF0754 MEMBRANE PROTEIN YHEB"/>
    <property type="match status" value="1"/>
</dbReference>
<evidence type="ECO:0000256" key="1">
    <source>
        <dbReference type="ARBA" id="ARBA00004533"/>
    </source>
</evidence>
<dbReference type="RefSeq" id="WP_201277105.1">
    <property type="nucleotide sequence ID" value="NZ_JTHE03000079.1"/>
</dbReference>
<keyword evidence="10" id="KW-1185">Reference proteome</keyword>
<sequence length="399" mass="44798">MPPLLGGVIGYFTNDLAITMLFRPYRPLKVGGLRLPFTPGLIPRNQNRLAQRISDSIMGSLLTPSELQKITLRLLAPERVKMVIQWLLELALEQSRGPSADSSAQVLAKVLRDLVNQALPRLSLALSRRESFLKKQLNQIFDEVLLGLHLTEDQSEKLADWVLEVVIPPDTLRMMLIDFLTDRNIQTLDLDLREKTSGTYWVIANLFGARNALFRLRSYCIDDPVGSNQRIAELIVALGIRRRLVEWLSSFSLQSLPMSTVRQLRRNFREGVRSYVQDRGAQVIEKLSRSVDWDESATILLNRLRSSAAVEESLALVSQDLAGILERYLERDIEKLVAQALPILNLDQVIMDRVNATAPEDLETAIQGIVRSELKAIVALGGILGVLVGVLQSVILILR</sequence>
<dbReference type="Proteomes" id="UP000031561">
    <property type="component" value="Unassembled WGS sequence"/>
</dbReference>
<evidence type="ECO:0000256" key="3">
    <source>
        <dbReference type="ARBA" id="ARBA00022475"/>
    </source>
</evidence>
<dbReference type="InterPro" id="IPR007383">
    <property type="entry name" value="DUF445"/>
</dbReference>
<name>A0ABD4T524_9CYAN</name>
<evidence type="ECO:0000313" key="9">
    <source>
        <dbReference type="EMBL" id="MCM1983807.1"/>
    </source>
</evidence>
<evidence type="ECO:0000256" key="8">
    <source>
        <dbReference type="SAM" id="Phobius"/>
    </source>
</evidence>
<feature type="transmembrane region" description="Helical" evidence="8">
    <location>
        <begin position="376"/>
        <end position="398"/>
    </location>
</feature>
<reference evidence="9 10" key="1">
    <citation type="journal article" date="2015" name="Genome Announc.">
        <title>Draft Genome Sequence of Filamentous Marine Cyanobacterium Lyngbya confervoides Strain BDU141951.</title>
        <authorList>
            <person name="Chandrababunaidu M.M."/>
            <person name="Sen D."/>
            <person name="Tripathy S."/>
        </authorList>
    </citation>
    <scope>NUCLEOTIDE SEQUENCE [LARGE SCALE GENOMIC DNA]</scope>
    <source>
        <strain evidence="9 10">BDU141951</strain>
    </source>
</reference>
<proteinExistence type="inferred from homology"/>